<feature type="domain" description="Histidine kinase" evidence="6">
    <location>
        <begin position="141"/>
        <end position="382"/>
    </location>
</feature>
<keyword evidence="4" id="KW-0808">Transferase</keyword>
<reference evidence="7" key="1">
    <citation type="journal article" date="2021" name="Genome Biol. Evol.">
        <title>A High-Quality Reference Genome for a Parasitic Bivalve with Doubly Uniparental Inheritance (Bivalvia: Unionida).</title>
        <authorList>
            <person name="Smith C.H."/>
        </authorList>
    </citation>
    <scope>NUCLEOTIDE SEQUENCE</scope>
    <source>
        <strain evidence="7">CHS0354</strain>
    </source>
</reference>
<dbReference type="FunFam" id="3.30.565.10:FF:000016">
    <property type="entry name" value="Chemotaxis protein CheA, putative"/>
    <property type="match status" value="1"/>
</dbReference>
<evidence type="ECO:0000313" key="7">
    <source>
        <dbReference type="EMBL" id="KAK3596099.1"/>
    </source>
</evidence>
<dbReference type="Gene3D" id="3.30.565.10">
    <property type="entry name" value="Histidine kinase-like ATPase, C-terminal domain"/>
    <property type="match status" value="1"/>
</dbReference>
<dbReference type="EMBL" id="JAEAOA010001653">
    <property type="protein sequence ID" value="KAK3596099.1"/>
    <property type="molecule type" value="Genomic_DNA"/>
</dbReference>
<accession>A0AAE0W003</accession>
<dbReference type="InterPro" id="IPR051315">
    <property type="entry name" value="Bact_Chemotaxis_CheA"/>
</dbReference>
<reference evidence="7" key="3">
    <citation type="submission" date="2023-05" db="EMBL/GenBank/DDBJ databases">
        <authorList>
            <person name="Smith C.H."/>
        </authorList>
    </citation>
    <scope>NUCLEOTIDE SEQUENCE</scope>
    <source>
        <strain evidence="7">CHS0354</strain>
        <tissue evidence="7">Mantle</tissue>
    </source>
</reference>
<reference evidence="7" key="2">
    <citation type="journal article" date="2021" name="Genome Biol. Evol.">
        <title>Developing a high-quality reference genome for a parasitic bivalve with doubly uniparental inheritance (Bivalvia: Unionida).</title>
        <authorList>
            <person name="Smith C.H."/>
        </authorList>
    </citation>
    <scope>NUCLEOTIDE SEQUENCE</scope>
    <source>
        <strain evidence="7">CHS0354</strain>
        <tissue evidence="7">Mantle</tissue>
    </source>
</reference>
<name>A0AAE0W003_9BIVA</name>
<keyword evidence="5" id="KW-0418">Kinase</keyword>
<dbReference type="AlphaFoldDB" id="A0AAE0W003"/>
<dbReference type="EC" id="2.7.13.3" evidence="2"/>
<evidence type="ECO:0000256" key="1">
    <source>
        <dbReference type="ARBA" id="ARBA00000085"/>
    </source>
</evidence>
<protein>
    <recommendedName>
        <fullName evidence="2">histidine kinase</fullName>
        <ecNumber evidence="2">2.7.13.3</ecNumber>
    </recommendedName>
</protein>
<dbReference type="PANTHER" id="PTHR43395">
    <property type="entry name" value="SENSOR HISTIDINE KINASE CHEA"/>
    <property type="match status" value="1"/>
</dbReference>
<dbReference type="Pfam" id="PF02518">
    <property type="entry name" value="HATPase_c"/>
    <property type="match status" value="1"/>
</dbReference>
<evidence type="ECO:0000259" key="6">
    <source>
        <dbReference type="PROSITE" id="PS50109"/>
    </source>
</evidence>
<comment type="caution">
    <text evidence="7">The sequence shown here is derived from an EMBL/GenBank/DDBJ whole genome shotgun (WGS) entry which is preliminary data.</text>
</comment>
<dbReference type="InterPro" id="IPR036890">
    <property type="entry name" value="HATPase_C_sf"/>
</dbReference>
<evidence type="ECO:0000256" key="4">
    <source>
        <dbReference type="ARBA" id="ARBA00022679"/>
    </source>
</evidence>
<dbReference type="SMART" id="SM00387">
    <property type="entry name" value="HATPase_c"/>
    <property type="match status" value="1"/>
</dbReference>
<comment type="catalytic activity">
    <reaction evidence="1">
        <text>ATP + protein L-histidine = ADP + protein N-phospho-L-histidine.</text>
        <dbReference type="EC" id="2.7.13.3"/>
    </reaction>
</comment>
<dbReference type="PROSITE" id="PS50109">
    <property type="entry name" value="HIS_KIN"/>
    <property type="match status" value="1"/>
</dbReference>
<keyword evidence="3" id="KW-0597">Phosphoprotein</keyword>
<organism evidence="7 8">
    <name type="scientific">Potamilus streckersoni</name>
    <dbReference type="NCBI Taxonomy" id="2493646"/>
    <lineage>
        <taxon>Eukaryota</taxon>
        <taxon>Metazoa</taxon>
        <taxon>Spiralia</taxon>
        <taxon>Lophotrochozoa</taxon>
        <taxon>Mollusca</taxon>
        <taxon>Bivalvia</taxon>
        <taxon>Autobranchia</taxon>
        <taxon>Heteroconchia</taxon>
        <taxon>Palaeoheterodonta</taxon>
        <taxon>Unionida</taxon>
        <taxon>Unionoidea</taxon>
        <taxon>Unionidae</taxon>
        <taxon>Ambleminae</taxon>
        <taxon>Lampsilini</taxon>
        <taxon>Potamilus</taxon>
    </lineage>
</organism>
<evidence type="ECO:0000313" key="8">
    <source>
        <dbReference type="Proteomes" id="UP001195483"/>
    </source>
</evidence>
<dbReference type="PRINTS" id="PR00344">
    <property type="entry name" value="BCTRLSENSOR"/>
</dbReference>
<proteinExistence type="predicted"/>
<evidence type="ECO:0000256" key="3">
    <source>
        <dbReference type="ARBA" id="ARBA00022553"/>
    </source>
</evidence>
<dbReference type="GO" id="GO:0004673">
    <property type="term" value="F:protein histidine kinase activity"/>
    <property type="evidence" value="ECO:0007669"/>
    <property type="project" value="UniProtKB-EC"/>
</dbReference>
<dbReference type="InterPro" id="IPR005467">
    <property type="entry name" value="His_kinase_dom"/>
</dbReference>
<evidence type="ECO:0000256" key="5">
    <source>
        <dbReference type="ARBA" id="ARBA00022777"/>
    </source>
</evidence>
<gene>
    <name evidence="7" type="ORF">CHS0354_027369</name>
</gene>
<dbReference type="Proteomes" id="UP001195483">
    <property type="component" value="Unassembled WGS sequence"/>
</dbReference>
<dbReference type="InterPro" id="IPR004358">
    <property type="entry name" value="Sig_transdc_His_kin-like_C"/>
</dbReference>
<keyword evidence="8" id="KW-1185">Reference proteome</keyword>
<dbReference type="InterPro" id="IPR003594">
    <property type="entry name" value="HATPase_dom"/>
</dbReference>
<sequence length="382" mass="43362">MNETIDKVAEDAGFVNYYTPLTETYTTIAVNRDKLKEILKPEMLDMVKNTLHSIESTDPGIDKNLELLRANLRSMATEFQHVHDKLHCLAQTGQVYAGFILKHPPVQPNHLAILREVLDLLMSTLSLEMMDVSEMNMDISEAVEKVKRILSEYELSAATVEIQKSRIGTAADTLSSLSFKLNKSESRLKHLLSEVNKVPLIALFQRLQFLIEQVSKQLRKDIRLEYVGEEVQLDKTILEAFKDCLSHLVRNSCDHGIESQEERLSKNKHPYGTIHIGAVEENGMLQIRFRDDGRGINVEKLKNKLIAQKMFTAAQLQKMSREEIMRQILLPGVSTTDKVTEISGRGVGLDVLNHAVEKLNGHIEIYSEPDEYTEIAFNIPIL</sequence>
<dbReference type="SUPFAM" id="SSF55874">
    <property type="entry name" value="ATPase domain of HSP90 chaperone/DNA topoisomerase II/histidine kinase"/>
    <property type="match status" value="1"/>
</dbReference>
<evidence type="ECO:0000256" key="2">
    <source>
        <dbReference type="ARBA" id="ARBA00012438"/>
    </source>
</evidence>
<dbReference type="PANTHER" id="PTHR43395:SF1">
    <property type="entry name" value="CHEMOTAXIS PROTEIN CHEA"/>
    <property type="match status" value="1"/>
</dbReference>